<evidence type="ECO:0000313" key="4">
    <source>
        <dbReference type="Proteomes" id="UP000249799"/>
    </source>
</evidence>
<feature type="chain" id="PRO_5043601872" evidence="2">
    <location>
        <begin position="29"/>
        <end position="445"/>
    </location>
</feature>
<keyword evidence="2" id="KW-0732">Signal</keyword>
<name>A0A2Z4FIX8_9DELT</name>
<sequence length="445" mass="46672">MQSKYLKALRCFVLSGAVLLLASSTAMADPGAEDYDCFAMARICALEPDSPDCVDFEQYCGDGCYRCEPSCAADPNGENCLWCLENNNCDGGPIGEDPGGDVPFTPDCPECRDACATDAQSAECLSCLETSGCSDTGGGNPDDPNPPLSCERLDFLCPENPDDPRCATYEEDCGDNPGDPDPSLSCDRLDVICAENMDDPRCATYQEDCVCSKCDEACADDPSGDACNECLAYFECEQNTDPEPEPELSCDRLDVVCAENMDDPRCATYQEDCVCSKCDEPCAADPNGDACNECLIQLECIDDTGGEEPVDDCFKCDELCADDPNGDACLSCLDQLGCGDTSEPISCEECQRICEEDPSGAACQECKDTCDDGSTGGGDEDAGHGGDDSDAGIGGGLEEAPHDMGMVGGGDGCGGCASTSGGDAAPVALLGAAFAGMLWRRRRRS</sequence>
<keyword evidence="4" id="KW-1185">Reference proteome</keyword>
<feature type="region of interest" description="Disordered" evidence="1">
    <location>
        <begin position="377"/>
        <end position="399"/>
    </location>
</feature>
<dbReference type="EMBL" id="CP030032">
    <property type="protein sequence ID" value="AWV88785.1"/>
    <property type="molecule type" value="Genomic_DNA"/>
</dbReference>
<proteinExistence type="predicted"/>
<evidence type="ECO:0000256" key="1">
    <source>
        <dbReference type="SAM" id="MobiDB-lite"/>
    </source>
</evidence>
<accession>A0A2Z4FIX8</accession>
<dbReference type="InterPro" id="IPR024038">
    <property type="entry name" value="MYXO-CTERM"/>
</dbReference>
<evidence type="ECO:0000256" key="2">
    <source>
        <dbReference type="SAM" id="SignalP"/>
    </source>
</evidence>
<dbReference type="RefSeq" id="WP_111332787.1">
    <property type="nucleotide sequence ID" value="NZ_CP030032.1"/>
</dbReference>
<dbReference type="NCBIfam" id="TIGR03901">
    <property type="entry name" value="MYXO-CTERM"/>
    <property type="match status" value="1"/>
</dbReference>
<dbReference type="Proteomes" id="UP000249799">
    <property type="component" value="Chromosome"/>
</dbReference>
<evidence type="ECO:0000313" key="3">
    <source>
        <dbReference type="EMBL" id="AWV88785.1"/>
    </source>
</evidence>
<reference evidence="3 4" key="1">
    <citation type="submission" date="2018-06" db="EMBL/GenBank/DDBJ databases">
        <title>Lujinxingia sediminis gen. nov. sp. nov., a new facultative anaerobic member of the class Deltaproteobacteria, and proposal of Lujinxingaceae fam. nov.</title>
        <authorList>
            <person name="Guo L.-Y."/>
            <person name="Li C.-M."/>
            <person name="Wang S."/>
            <person name="Du Z.-J."/>
        </authorList>
    </citation>
    <scope>NUCLEOTIDE SEQUENCE [LARGE SCALE GENOMIC DNA]</scope>
    <source>
        <strain evidence="3 4">FA350</strain>
    </source>
</reference>
<gene>
    <name evidence="3" type="ORF">DN745_05300</name>
</gene>
<protein>
    <submittedName>
        <fullName evidence="3">Uncharacterized protein</fullName>
    </submittedName>
</protein>
<dbReference type="KEGG" id="bsed:DN745_05300"/>
<feature type="signal peptide" evidence="2">
    <location>
        <begin position="1"/>
        <end position="28"/>
    </location>
</feature>
<organism evidence="3 4">
    <name type="scientific">Bradymonas sediminis</name>
    <dbReference type="NCBI Taxonomy" id="1548548"/>
    <lineage>
        <taxon>Bacteria</taxon>
        <taxon>Deltaproteobacteria</taxon>
        <taxon>Bradymonadales</taxon>
        <taxon>Bradymonadaceae</taxon>
        <taxon>Bradymonas</taxon>
    </lineage>
</organism>
<dbReference type="AlphaFoldDB" id="A0A2Z4FIX8"/>